<dbReference type="AlphaFoldDB" id="A0A3N4JUB5"/>
<dbReference type="STRING" id="1336337.A0A3N4JUB5"/>
<protein>
    <submittedName>
        <fullName evidence="1">Uncharacterized protein</fullName>
    </submittedName>
</protein>
<proteinExistence type="predicted"/>
<evidence type="ECO:0000313" key="1">
    <source>
        <dbReference type="EMBL" id="RPB01944.1"/>
    </source>
</evidence>
<accession>A0A3N4JUB5</accession>
<dbReference type="Proteomes" id="UP000276215">
    <property type="component" value="Unassembled WGS sequence"/>
</dbReference>
<organism evidence="1 2">
    <name type="scientific">Choiromyces venosus 120613-1</name>
    <dbReference type="NCBI Taxonomy" id="1336337"/>
    <lineage>
        <taxon>Eukaryota</taxon>
        <taxon>Fungi</taxon>
        <taxon>Dikarya</taxon>
        <taxon>Ascomycota</taxon>
        <taxon>Pezizomycotina</taxon>
        <taxon>Pezizomycetes</taxon>
        <taxon>Pezizales</taxon>
        <taxon>Tuberaceae</taxon>
        <taxon>Choiromyces</taxon>
    </lineage>
</organism>
<sequence>MCYAETHIIENPLSFRKIAFVSTEDPQVIRDAKNTSSLLSLLTDKSWEWYWSSIPRANSGPETQLKLFGNRTELTIKWLLQLAMALETDAYVGTRGSGWNRLTDGLRCTWFPNCQKPFLEVGDDKS</sequence>
<reference evidence="1 2" key="1">
    <citation type="journal article" date="2018" name="Nat. Ecol. Evol.">
        <title>Pezizomycetes genomes reveal the molecular basis of ectomycorrhizal truffle lifestyle.</title>
        <authorList>
            <person name="Murat C."/>
            <person name="Payen T."/>
            <person name="Noel B."/>
            <person name="Kuo A."/>
            <person name="Morin E."/>
            <person name="Chen J."/>
            <person name="Kohler A."/>
            <person name="Krizsan K."/>
            <person name="Balestrini R."/>
            <person name="Da Silva C."/>
            <person name="Montanini B."/>
            <person name="Hainaut M."/>
            <person name="Levati E."/>
            <person name="Barry K.W."/>
            <person name="Belfiori B."/>
            <person name="Cichocki N."/>
            <person name="Clum A."/>
            <person name="Dockter R.B."/>
            <person name="Fauchery L."/>
            <person name="Guy J."/>
            <person name="Iotti M."/>
            <person name="Le Tacon F."/>
            <person name="Lindquist E.A."/>
            <person name="Lipzen A."/>
            <person name="Malagnac F."/>
            <person name="Mello A."/>
            <person name="Molinier V."/>
            <person name="Miyauchi S."/>
            <person name="Poulain J."/>
            <person name="Riccioni C."/>
            <person name="Rubini A."/>
            <person name="Sitrit Y."/>
            <person name="Splivallo R."/>
            <person name="Traeger S."/>
            <person name="Wang M."/>
            <person name="Zifcakova L."/>
            <person name="Wipf D."/>
            <person name="Zambonelli A."/>
            <person name="Paolocci F."/>
            <person name="Nowrousian M."/>
            <person name="Ottonello S."/>
            <person name="Baldrian P."/>
            <person name="Spatafora J.W."/>
            <person name="Henrissat B."/>
            <person name="Nagy L.G."/>
            <person name="Aury J.M."/>
            <person name="Wincker P."/>
            <person name="Grigoriev I.V."/>
            <person name="Bonfante P."/>
            <person name="Martin F.M."/>
        </authorList>
    </citation>
    <scope>NUCLEOTIDE SEQUENCE [LARGE SCALE GENOMIC DNA]</scope>
    <source>
        <strain evidence="1 2">120613-1</strain>
    </source>
</reference>
<dbReference type="OrthoDB" id="2014825at2759"/>
<dbReference type="EMBL" id="ML120370">
    <property type="protein sequence ID" value="RPB01944.1"/>
    <property type="molecule type" value="Genomic_DNA"/>
</dbReference>
<name>A0A3N4JUB5_9PEZI</name>
<gene>
    <name evidence="1" type="ORF">L873DRAFT_565213</name>
</gene>
<evidence type="ECO:0000313" key="2">
    <source>
        <dbReference type="Proteomes" id="UP000276215"/>
    </source>
</evidence>
<keyword evidence="2" id="KW-1185">Reference proteome</keyword>